<comment type="subcellular location">
    <subcellularLocation>
        <location evidence="1">Endoplasmic reticulum membrane</location>
        <topology evidence="1">Single-pass membrane protein</topology>
    </subcellularLocation>
</comment>
<dbReference type="GO" id="GO:0043541">
    <property type="term" value="C:UDP-N-acetylglucosamine transferase complex"/>
    <property type="evidence" value="ECO:0007669"/>
    <property type="project" value="TreeGrafter"/>
</dbReference>
<dbReference type="EMBL" id="MDYQ01000153">
    <property type="protein sequence ID" value="PRP80342.1"/>
    <property type="molecule type" value="Genomic_DNA"/>
</dbReference>
<dbReference type="EMBL" id="MDYQ01000181">
    <property type="protein sequence ID" value="PRP79515.1"/>
    <property type="molecule type" value="Genomic_DNA"/>
</dbReference>
<dbReference type="GO" id="GO:0006488">
    <property type="term" value="P:dolichol-linked oligosaccharide biosynthetic process"/>
    <property type="evidence" value="ECO:0007669"/>
    <property type="project" value="InterPro"/>
</dbReference>
<dbReference type="Gene3D" id="3.40.50.2000">
    <property type="entry name" value="Glycogen Phosphorylase B"/>
    <property type="match status" value="2"/>
</dbReference>
<evidence type="ECO:0000313" key="10">
    <source>
        <dbReference type="EMBL" id="PRP79515.1"/>
    </source>
</evidence>
<name>A0A2P6N6D6_9EUKA</name>
<evidence type="ECO:0000256" key="2">
    <source>
        <dbReference type="ARBA" id="ARBA00009731"/>
    </source>
</evidence>
<dbReference type="InterPro" id="IPR013969">
    <property type="entry name" value="Oligosacch_biosynth_Alg14"/>
</dbReference>
<evidence type="ECO:0000256" key="4">
    <source>
        <dbReference type="ARBA" id="ARBA00022692"/>
    </source>
</evidence>
<reference evidence="10 12" key="1">
    <citation type="journal article" date="2018" name="Genome Biol. Evol.">
        <title>Multiple Roots of Fruiting Body Formation in Amoebozoa.</title>
        <authorList>
            <person name="Hillmann F."/>
            <person name="Forbes G."/>
            <person name="Novohradska S."/>
            <person name="Ferling I."/>
            <person name="Riege K."/>
            <person name="Groth M."/>
            <person name="Westermann M."/>
            <person name="Marz M."/>
            <person name="Spaller T."/>
            <person name="Winckler T."/>
            <person name="Schaap P."/>
            <person name="Glockner G."/>
        </authorList>
    </citation>
    <scope>NUCLEOTIDE SEQUENCE [LARGE SCALE GENOMIC DNA]</scope>
    <source>
        <strain evidence="10 12">Jena</strain>
    </source>
</reference>
<dbReference type="PANTHER" id="PTHR12154">
    <property type="entry name" value="GLYCOSYL TRANSFERASE-RELATED"/>
    <property type="match status" value="1"/>
</dbReference>
<comment type="caution">
    <text evidence="10">The sequence shown here is derived from an EMBL/GenBank/DDBJ whole genome shotgun (WGS) entry which is preliminary data.</text>
</comment>
<dbReference type="InParanoid" id="A0A2P6N6D6"/>
<organism evidence="10 12">
    <name type="scientific">Planoprotostelium fungivorum</name>
    <dbReference type="NCBI Taxonomy" id="1890364"/>
    <lineage>
        <taxon>Eukaryota</taxon>
        <taxon>Amoebozoa</taxon>
        <taxon>Evosea</taxon>
        <taxon>Variosea</taxon>
        <taxon>Cavosteliida</taxon>
        <taxon>Cavosteliaceae</taxon>
        <taxon>Planoprotostelium</taxon>
    </lineage>
</organism>
<keyword evidence="7" id="KW-0472">Membrane</keyword>
<proteinExistence type="inferred from homology"/>
<feature type="domain" description="Glycosyl transferase family 28 C-terminal" evidence="9">
    <location>
        <begin position="175"/>
        <end position="296"/>
    </location>
</feature>
<evidence type="ECO:0000259" key="9">
    <source>
        <dbReference type="Pfam" id="PF04101"/>
    </source>
</evidence>
<evidence type="ECO:0000256" key="8">
    <source>
        <dbReference type="SAM" id="MobiDB-lite"/>
    </source>
</evidence>
<evidence type="ECO:0000256" key="1">
    <source>
        <dbReference type="ARBA" id="ARBA00004389"/>
    </source>
</evidence>
<dbReference type="InterPro" id="IPR007235">
    <property type="entry name" value="Glyco_trans_28_C"/>
</dbReference>
<protein>
    <recommendedName>
        <fullName evidence="3">UDP-N-acetylglucosamine transferase subunit ALG14</fullName>
    </recommendedName>
</protein>
<keyword evidence="6" id="KW-1133">Transmembrane helix</keyword>
<dbReference type="Pfam" id="PF04101">
    <property type="entry name" value="Glyco_tran_28_C"/>
    <property type="match status" value="1"/>
</dbReference>
<evidence type="ECO:0000256" key="6">
    <source>
        <dbReference type="ARBA" id="ARBA00022989"/>
    </source>
</evidence>
<gene>
    <name evidence="11" type="ORF">PROFUN_12094</name>
    <name evidence="10" type="ORF">PROFUN_12706</name>
</gene>
<evidence type="ECO:0000256" key="7">
    <source>
        <dbReference type="ARBA" id="ARBA00023136"/>
    </source>
</evidence>
<evidence type="ECO:0000313" key="12">
    <source>
        <dbReference type="Proteomes" id="UP000241769"/>
    </source>
</evidence>
<evidence type="ECO:0000313" key="11">
    <source>
        <dbReference type="EMBL" id="PRP80342.1"/>
    </source>
</evidence>
<dbReference type="AlphaFoldDB" id="A0A2P6N6D6"/>
<sequence length="336" mass="37656">MLKLVNHIPLDYLSPRVYVVAEGDPQSRQRAELFESGKGGEKKHRIEIVPRTREVGQSWSSTLTRTAPKSLLASIFLLLDHRPDVILCNGPGTCVPFCLASFLLRILRIKTIRILYVESFACVKRLSVSGRILYFIADLFFVQWPHLHRLYPKSVYIPTESEDGGKITVKREGRVLITVGSYYHDDLLAAIDSPEFVRVMKELGYTGIDVQYGRGKYTPSVIQRHTAPDFEWQIDVFGLVDDLSKYIKRSSLVVGHAGAGTILETLAHRKPLIVVPNESLMNNHQIQIVSHSGGFCNPTLCGEDTADTGREDRGTDQRGSAEDDKGPSGDLSRHLW</sequence>
<dbReference type="Pfam" id="PF08660">
    <property type="entry name" value="Alg14"/>
    <property type="match status" value="1"/>
</dbReference>
<keyword evidence="4" id="KW-0812">Transmembrane</keyword>
<feature type="compositionally biased region" description="Basic and acidic residues" evidence="8">
    <location>
        <begin position="307"/>
        <end position="336"/>
    </location>
</feature>
<evidence type="ECO:0000256" key="5">
    <source>
        <dbReference type="ARBA" id="ARBA00022824"/>
    </source>
</evidence>
<evidence type="ECO:0000256" key="3">
    <source>
        <dbReference type="ARBA" id="ARBA00017467"/>
    </source>
</evidence>
<feature type="region of interest" description="Disordered" evidence="8">
    <location>
        <begin position="302"/>
        <end position="336"/>
    </location>
</feature>
<keyword evidence="12" id="KW-1185">Reference proteome</keyword>
<dbReference type="GO" id="GO:0004577">
    <property type="term" value="F:N-acetylglucosaminyldiphosphodolichol N-acetylglucosaminyltransferase activity"/>
    <property type="evidence" value="ECO:0007669"/>
    <property type="project" value="TreeGrafter"/>
</dbReference>
<dbReference type="PANTHER" id="PTHR12154:SF4">
    <property type="entry name" value="UDP-N-ACETYLGLUCOSAMINE TRANSFERASE SUBUNIT ALG14 HOMOLOG"/>
    <property type="match status" value="1"/>
</dbReference>
<keyword evidence="5" id="KW-0256">Endoplasmic reticulum</keyword>
<accession>A0A2P6N6D6</accession>
<dbReference type="Proteomes" id="UP000241769">
    <property type="component" value="Unassembled WGS sequence"/>
</dbReference>
<dbReference type="OrthoDB" id="17098at2759"/>
<dbReference type="STRING" id="1890364.A0A2P6N6D6"/>
<dbReference type="SUPFAM" id="SSF53756">
    <property type="entry name" value="UDP-Glycosyltransferase/glycogen phosphorylase"/>
    <property type="match status" value="1"/>
</dbReference>
<comment type="similarity">
    <text evidence="2">Belongs to the ALG14 family.</text>
</comment>